<dbReference type="GeneID" id="20321210"/>
<evidence type="ECO:0000256" key="1">
    <source>
        <dbReference type="ARBA" id="ARBA00003195"/>
    </source>
</evidence>
<evidence type="ECO:0000313" key="14">
    <source>
        <dbReference type="Proteomes" id="UP000054324"/>
    </source>
</evidence>
<dbReference type="InterPro" id="IPR008698">
    <property type="entry name" value="NDUB7"/>
</dbReference>
<proteinExistence type="inferred from homology"/>
<evidence type="ECO:0000256" key="7">
    <source>
        <dbReference type="ARBA" id="ARBA00022660"/>
    </source>
</evidence>
<dbReference type="STRING" id="6198.A0A074ZEB4"/>
<accession>A0A074ZEB4</accession>
<dbReference type="PANTHER" id="PTHR20900:SF0">
    <property type="entry name" value="NADH DEHYDROGENASE [UBIQUINONE] 1 BETA SUBCOMPLEX SUBUNIT 7"/>
    <property type="match status" value="1"/>
</dbReference>
<dbReference type="OrthoDB" id="268414at2759"/>
<keyword evidence="8" id="KW-0999">Mitochondrion inner membrane</keyword>
<dbReference type="Pfam" id="PF05676">
    <property type="entry name" value="NDUF_B7"/>
    <property type="match status" value="1"/>
</dbReference>
<evidence type="ECO:0000256" key="11">
    <source>
        <dbReference type="ARBA" id="ARBA00023136"/>
    </source>
</evidence>
<evidence type="ECO:0000256" key="4">
    <source>
        <dbReference type="ARBA" id="ARBA00008006"/>
    </source>
</evidence>
<keyword evidence="11" id="KW-0472">Membrane</keyword>
<dbReference type="Proteomes" id="UP000054324">
    <property type="component" value="Unassembled WGS sequence"/>
</dbReference>
<evidence type="ECO:0000256" key="12">
    <source>
        <dbReference type="ARBA" id="ARBA00023157"/>
    </source>
</evidence>
<dbReference type="CTD" id="20321210"/>
<sequence length="115" mass="13547">MGHVYSTYRDPKSMPDIVKGPMFDQLQGFPNGRKKRVSVVTEEEMIAAGLKPHERDYCAHTLIAFRKCRAENFFSVITCAKLKHINLHCHESDRLLRRKEYERERRLLAKQNETQ</sequence>
<evidence type="ECO:0000256" key="6">
    <source>
        <dbReference type="ARBA" id="ARBA00022448"/>
    </source>
</evidence>
<keyword evidence="9" id="KW-0249">Electron transport</keyword>
<keyword evidence="10" id="KW-0496">Mitochondrion</keyword>
<keyword evidence="14" id="KW-1185">Reference proteome</keyword>
<evidence type="ECO:0000256" key="10">
    <source>
        <dbReference type="ARBA" id="ARBA00023128"/>
    </source>
</evidence>
<keyword evidence="6" id="KW-0813">Transport</keyword>
<comment type="function">
    <text evidence="1">Accessory subunit of the mitochondrial membrane respiratory chain NADH dehydrogenase (Complex I), that is believed not to be involved in catalysis. Complex I functions in the transfer of electrons from NADH to the respiratory chain. The immediate electron acceptor for the enzyme is believed to be ubiquinone.</text>
</comment>
<dbReference type="RefSeq" id="XP_009170719.1">
    <property type="nucleotide sequence ID" value="XM_009172455.1"/>
</dbReference>
<dbReference type="KEGG" id="ovi:T265_07031"/>
<protein>
    <recommendedName>
        <fullName evidence="5">NADH dehydrogenase [ubiquinone] 1 beta subcomplex subunit 7</fullName>
    </recommendedName>
</protein>
<dbReference type="PANTHER" id="PTHR20900">
    <property type="entry name" value="NADH:UBIQUINONE OXIDOREDUCTASE B18-LIKE SUBUNIT"/>
    <property type="match status" value="1"/>
</dbReference>
<evidence type="ECO:0000256" key="5">
    <source>
        <dbReference type="ARBA" id="ARBA00018677"/>
    </source>
</evidence>
<evidence type="ECO:0000313" key="13">
    <source>
        <dbReference type="EMBL" id="KER25513.1"/>
    </source>
</evidence>
<keyword evidence="12" id="KW-1015">Disulfide bond</keyword>
<evidence type="ECO:0000256" key="3">
    <source>
        <dbReference type="ARBA" id="ARBA00004637"/>
    </source>
</evidence>
<dbReference type="GO" id="GO:0005743">
    <property type="term" value="C:mitochondrial inner membrane"/>
    <property type="evidence" value="ECO:0007669"/>
    <property type="project" value="UniProtKB-SubCell"/>
</dbReference>
<evidence type="ECO:0000256" key="8">
    <source>
        <dbReference type="ARBA" id="ARBA00022792"/>
    </source>
</evidence>
<evidence type="ECO:0000256" key="9">
    <source>
        <dbReference type="ARBA" id="ARBA00022982"/>
    </source>
</evidence>
<keyword evidence="7" id="KW-0679">Respiratory chain</keyword>
<name>A0A074ZEB4_OPIVI</name>
<reference evidence="13 14" key="1">
    <citation type="submission" date="2013-11" db="EMBL/GenBank/DDBJ databases">
        <title>Opisthorchis viverrini - life in the bile duct.</title>
        <authorList>
            <person name="Young N.D."/>
            <person name="Nagarajan N."/>
            <person name="Lin S.J."/>
            <person name="Korhonen P.K."/>
            <person name="Jex A.R."/>
            <person name="Hall R.S."/>
            <person name="Safavi-Hemami H."/>
            <person name="Kaewkong W."/>
            <person name="Bertrand D."/>
            <person name="Gao S."/>
            <person name="Seet Q."/>
            <person name="Wongkham S."/>
            <person name="Teh B.T."/>
            <person name="Wongkham C."/>
            <person name="Intapan P.M."/>
            <person name="Maleewong W."/>
            <person name="Yang X."/>
            <person name="Hu M."/>
            <person name="Wang Z."/>
            <person name="Hofmann A."/>
            <person name="Sternberg P.W."/>
            <person name="Tan P."/>
            <person name="Wang J."/>
            <person name="Gasser R.B."/>
        </authorList>
    </citation>
    <scope>NUCLEOTIDE SEQUENCE [LARGE SCALE GENOMIC DNA]</scope>
</reference>
<comment type="similarity">
    <text evidence="4">Belongs to the complex I NDUFB7 subunit family.</text>
</comment>
<gene>
    <name evidence="13" type="ORF">T265_07031</name>
</gene>
<comment type="subcellular location">
    <subcellularLocation>
        <location evidence="3">Mitochondrion inner membrane</location>
        <topology evidence="3">Peripheral membrane protein</topology>
    </subcellularLocation>
    <subcellularLocation>
        <location evidence="2">Mitochondrion intermembrane space</location>
    </subcellularLocation>
</comment>
<dbReference type="GO" id="GO:0005758">
    <property type="term" value="C:mitochondrial intermembrane space"/>
    <property type="evidence" value="ECO:0007669"/>
    <property type="project" value="UniProtKB-SubCell"/>
</dbReference>
<organism evidence="13 14">
    <name type="scientific">Opisthorchis viverrini</name>
    <name type="common">Southeast Asian liver fluke</name>
    <dbReference type="NCBI Taxonomy" id="6198"/>
    <lineage>
        <taxon>Eukaryota</taxon>
        <taxon>Metazoa</taxon>
        <taxon>Spiralia</taxon>
        <taxon>Lophotrochozoa</taxon>
        <taxon>Platyhelminthes</taxon>
        <taxon>Trematoda</taxon>
        <taxon>Digenea</taxon>
        <taxon>Opisthorchiida</taxon>
        <taxon>Opisthorchiata</taxon>
        <taxon>Opisthorchiidae</taxon>
        <taxon>Opisthorchis</taxon>
    </lineage>
</organism>
<evidence type="ECO:0000256" key="2">
    <source>
        <dbReference type="ARBA" id="ARBA00004569"/>
    </source>
</evidence>
<dbReference type="EMBL" id="KL596774">
    <property type="protein sequence ID" value="KER25513.1"/>
    <property type="molecule type" value="Genomic_DNA"/>
</dbReference>
<dbReference type="AlphaFoldDB" id="A0A074ZEB4"/>